<feature type="transmembrane region" description="Helical" evidence="1">
    <location>
        <begin position="237"/>
        <end position="261"/>
    </location>
</feature>
<dbReference type="Pfam" id="PF02447">
    <property type="entry name" value="GntP_permease"/>
    <property type="match status" value="1"/>
</dbReference>
<feature type="transmembrane region" description="Helical" evidence="1">
    <location>
        <begin position="63"/>
        <end position="86"/>
    </location>
</feature>
<keyword evidence="1" id="KW-0812">Transmembrane</keyword>
<feature type="transmembrane region" description="Helical" evidence="1">
    <location>
        <begin position="427"/>
        <end position="448"/>
    </location>
</feature>
<dbReference type="RefSeq" id="WP_147211866.1">
    <property type="nucleotide sequence ID" value="NZ_BJYM01000017.1"/>
</dbReference>
<evidence type="ECO:0000256" key="1">
    <source>
        <dbReference type="SAM" id="Phobius"/>
    </source>
</evidence>
<keyword evidence="1" id="KW-1133">Transmembrane helix</keyword>
<dbReference type="EMBL" id="BJYM01000017">
    <property type="protein sequence ID" value="GEN88974.1"/>
    <property type="molecule type" value="Genomic_DNA"/>
</dbReference>
<dbReference type="AlphaFoldDB" id="A0A511ZNE6"/>
<proteinExistence type="predicted"/>
<dbReference type="PANTHER" id="PTHR30354:SF11">
    <property type="entry name" value="PERMEASE"/>
    <property type="match status" value="1"/>
</dbReference>
<dbReference type="NCBIfam" id="TIGR00791">
    <property type="entry name" value="gntP"/>
    <property type="match status" value="1"/>
</dbReference>
<organism evidence="2 3">
    <name type="scientific">Oceanobacillus sojae</name>
    <dbReference type="NCBI Taxonomy" id="582851"/>
    <lineage>
        <taxon>Bacteria</taxon>
        <taxon>Bacillati</taxon>
        <taxon>Bacillota</taxon>
        <taxon>Bacilli</taxon>
        <taxon>Bacillales</taxon>
        <taxon>Bacillaceae</taxon>
        <taxon>Oceanobacillus</taxon>
    </lineage>
</organism>
<name>A0A511ZNE6_9BACI</name>
<comment type="caution">
    <text evidence="2">The sequence shown here is derived from an EMBL/GenBank/DDBJ whole genome shotgun (WGS) entry which is preliminary data.</text>
</comment>
<protein>
    <submittedName>
        <fullName evidence="2">Gluconate permease</fullName>
    </submittedName>
</protein>
<dbReference type="GO" id="GO:0005886">
    <property type="term" value="C:plasma membrane"/>
    <property type="evidence" value="ECO:0007669"/>
    <property type="project" value="TreeGrafter"/>
</dbReference>
<sequence length="458" mass="47732">MLTGNGLIIGFVVALIILFVLIIRFKWDAFIALLVVAIGIGIVSAIPANEVPAVIAEGFGNTLAGVGILIGLGIIFGQFLAASGAIEKIASSMLKTFGVKNSPYAIAATSTTVAIPVFFDAAFIILHKLIYSLSLRTKISLATFVAILAIGLIVSHSLIIPTPGPLVVADQMGVDIGVFFIYGLLVAIPATLVGGVIYGKIIGKRIPNGNRLEDVKEELQTVEQAERGPNRKEMPTWLAYAMLALPIVLILSNTVVNNVILQDSSETILGKIFAVVGDKNSALLISVIVAMFVLKPYIKEKTEVVMKEAFESSGMVLLITGAGGAFGQVVQQTGLGDLLVNLMTGFNMPALILGFVFAQILRASLGSATVALVTTSTILGPLAADLGASPVLLGLAIAAGGIGLSLPNDSGFWVVNKFGRLSVTETIRIWSLGGFAAGVTALVMVHLLNAISGFLPGL</sequence>
<keyword evidence="1" id="KW-0472">Membrane</keyword>
<feature type="transmembrane region" description="Helical" evidence="1">
    <location>
        <begin position="179"/>
        <end position="198"/>
    </location>
</feature>
<feature type="transmembrane region" description="Helical" evidence="1">
    <location>
        <begin position="386"/>
        <end position="407"/>
    </location>
</feature>
<feature type="transmembrane region" description="Helical" evidence="1">
    <location>
        <begin position="281"/>
        <end position="298"/>
    </location>
</feature>
<evidence type="ECO:0000313" key="2">
    <source>
        <dbReference type="EMBL" id="GEN88974.1"/>
    </source>
</evidence>
<accession>A0A511ZNE6</accession>
<feature type="transmembrane region" description="Helical" evidence="1">
    <location>
        <begin position="310"/>
        <end position="330"/>
    </location>
</feature>
<dbReference type="Proteomes" id="UP000321558">
    <property type="component" value="Unassembled WGS sequence"/>
</dbReference>
<feature type="transmembrane region" description="Helical" evidence="1">
    <location>
        <begin position="106"/>
        <end position="127"/>
    </location>
</feature>
<dbReference type="GO" id="GO:0015128">
    <property type="term" value="F:gluconate transmembrane transporter activity"/>
    <property type="evidence" value="ECO:0007669"/>
    <property type="project" value="InterPro"/>
</dbReference>
<reference evidence="2 3" key="1">
    <citation type="submission" date="2019-07" db="EMBL/GenBank/DDBJ databases">
        <title>Whole genome shotgun sequence of Oceanobacillus sojae NBRC 105379.</title>
        <authorList>
            <person name="Hosoyama A."/>
            <person name="Uohara A."/>
            <person name="Ohji S."/>
            <person name="Ichikawa N."/>
        </authorList>
    </citation>
    <scope>NUCLEOTIDE SEQUENCE [LARGE SCALE GENOMIC DNA]</scope>
    <source>
        <strain evidence="2 3">NBRC 105379</strain>
    </source>
</reference>
<gene>
    <name evidence="2" type="ORF">OSO01_37130</name>
</gene>
<feature type="transmembrane region" description="Helical" evidence="1">
    <location>
        <begin position="7"/>
        <end position="25"/>
    </location>
</feature>
<keyword evidence="3" id="KW-1185">Reference proteome</keyword>
<dbReference type="PANTHER" id="PTHR30354">
    <property type="entry name" value="GNT FAMILY GLUCONATE TRANSPORTER"/>
    <property type="match status" value="1"/>
</dbReference>
<dbReference type="InterPro" id="IPR003474">
    <property type="entry name" value="Glcn_transporter"/>
</dbReference>
<evidence type="ECO:0000313" key="3">
    <source>
        <dbReference type="Proteomes" id="UP000321558"/>
    </source>
</evidence>
<feature type="transmembrane region" description="Helical" evidence="1">
    <location>
        <begin position="139"/>
        <end position="159"/>
    </location>
</feature>
<feature type="transmembrane region" description="Helical" evidence="1">
    <location>
        <begin position="31"/>
        <end position="51"/>
    </location>
</feature>
<dbReference type="OrthoDB" id="9787129at2"/>